<dbReference type="InterPro" id="IPR001261">
    <property type="entry name" value="ArgE/DapE_CS"/>
</dbReference>
<gene>
    <name evidence="11" type="primary">argE</name>
    <name evidence="11" type="ORF">ACFPPC_14340</name>
</gene>
<dbReference type="Gene3D" id="3.30.70.360">
    <property type="match status" value="1"/>
</dbReference>
<accession>A0ABW0H9U0</accession>
<keyword evidence="12" id="KW-1185">Reference proteome</keyword>
<evidence type="ECO:0000259" key="10">
    <source>
        <dbReference type="Pfam" id="PF07687"/>
    </source>
</evidence>
<evidence type="ECO:0000256" key="6">
    <source>
        <dbReference type="ARBA" id="ARBA00022723"/>
    </source>
</evidence>
<protein>
    <submittedName>
        <fullName evidence="11">Acetylornithine deacetylase</fullName>
        <ecNumber evidence="11">3.5.1.16</ecNumber>
    </submittedName>
</protein>
<proteinExistence type="inferred from homology"/>
<dbReference type="RefSeq" id="WP_377008867.1">
    <property type="nucleotide sequence ID" value="NZ_JBHSLV010000021.1"/>
</dbReference>
<comment type="caution">
    <text evidence="11">The sequence shown here is derived from an EMBL/GenBank/DDBJ whole genome shotgun (WGS) entry which is preliminary data.</text>
</comment>
<dbReference type="InterPro" id="IPR010169">
    <property type="entry name" value="AcOrn-deacetyl"/>
</dbReference>
<dbReference type="Gene3D" id="3.40.630.10">
    <property type="entry name" value="Zn peptidases"/>
    <property type="match status" value="1"/>
</dbReference>
<keyword evidence="7 11" id="KW-0378">Hydrolase</keyword>
<dbReference type="InterPro" id="IPR036264">
    <property type="entry name" value="Bact_exopeptidase_dim_dom"/>
</dbReference>
<dbReference type="InterPro" id="IPR011650">
    <property type="entry name" value="Peptidase_M20_dimer"/>
</dbReference>
<dbReference type="Pfam" id="PF07687">
    <property type="entry name" value="M20_dimer"/>
    <property type="match status" value="1"/>
</dbReference>
<comment type="cofactor">
    <cofactor evidence="1">
        <name>Zn(2+)</name>
        <dbReference type="ChEBI" id="CHEBI:29105"/>
    </cofactor>
</comment>
<keyword evidence="3" id="KW-0963">Cytoplasm</keyword>
<dbReference type="EC" id="3.5.1.16" evidence="11"/>
<comment type="similarity">
    <text evidence="2">Belongs to the peptidase M20A family. ArgE subfamily.</text>
</comment>
<dbReference type="GO" id="GO:0008777">
    <property type="term" value="F:acetylornithine deacetylase activity"/>
    <property type="evidence" value="ECO:0007669"/>
    <property type="project" value="UniProtKB-EC"/>
</dbReference>
<dbReference type="PANTHER" id="PTHR43808">
    <property type="entry name" value="ACETYLORNITHINE DEACETYLASE"/>
    <property type="match status" value="1"/>
</dbReference>
<feature type="domain" description="Peptidase M20 dimerisation" evidence="10">
    <location>
        <begin position="170"/>
        <end position="265"/>
    </location>
</feature>
<evidence type="ECO:0000256" key="2">
    <source>
        <dbReference type="ARBA" id="ARBA00005691"/>
    </source>
</evidence>
<organism evidence="11 12">
    <name type="scientific">Bosea vestrisii</name>
    <dbReference type="NCBI Taxonomy" id="151416"/>
    <lineage>
        <taxon>Bacteria</taxon>
        <taxon>Pseudomonadati</taxon>
        <taxon>Pseudomonadota</taxon>
        <taxon>Alphaproteobacteria</taxon>
        <taxon>Hyphomicrobiales</taxon>
        <taxon>Boseaceae</taxon>
        <taxon>Bosea</taxon>
    </lineage>
</organism>
<dbReference type="SUPFAM" id="SSF53187">
    <property type="entry name" value="Zn-dependent exopeptidases"/>
    <property type="match status" value="1"/>
</dbReference>
<dbReference type="Proteomes" id="UP001596104">
    <property type="component" value="Unassembled WGS sequence"/>
</dbReference>
<evidence type="ECO:0000256" key="3">
    <source>
        <dbReference type="ARBA" id="ARBA00022490"/>
    </source>
</evidence>
<evidence type="ECO:0000313" key="12">
    <source>
        <dbReference type="Proteomes" id="UP001596104"/>
    </source>
</evidence>
<name>A0ABW0H9U0_9HYPH</name>
<evidence type="ECO:0000256" key="7">
    <source>
        <dbReference type="ARBA" id="ARBA00022801"/>
    </source>
</evidence>
<keyword evidence="4" id="KW-0055">Arginine biosynthesis</keyword>
<dbReference type="PROSITE" id="PS00759">
    <property type="entry name" value="ARGE_DAPE_CPG2_2"/>
    <property type="match status" value="1"/>
</dbReference>
<sequence length="364" mass="38312">MDTVAILRRLVAFDTTSRRSNLELVHWIADYLDRAGARMRLTRDASGEKANILATIGPDEPGGIVLSGHTDVVPIDDQDWASDPFSLASRDGRLHGRGAVDMKGFVAACLAAVPGWQAQRLRRPIHLALSYDEEVGCLGVPLLIADMLAHCQLPALAIIGEPTQMRIGLSHRGFYGYRSVFHGRAAHSSDPRLGVSAIEPAAAFVAALAGLGGGEGGMTVNIGKIAGGSAINIVPERCEVVWEFRPPDEAAVGAVVAEVERFAAELPAGVSVETMPLARVLPLDCAASSPAVGVARDLGCLWPPIAMPFGTEAGFFQQAGIPALVCGPGSIAQAHQPNEWIARAELEAADRFLARIGGWAAAGR</sequence>
<evidence type="ECO:0000256" key="9">
    <source>
        <dbReference type="ARBA" id="ARBA00023285"/>
    </source>
</evidence>
<evidence type="ECO:0000313" key="11">
    <source>
        <dbReference type="EMBL" id="MFC5393821.1"/>
    </source>
</evidence>
<keyword evidence="6" id="KW-0479">Metal-binding</keyword>
<evidence type="ECO:0000256" key="8">
    <source>
        <dbReference type="ARBA" id="ARBA00022833"/>
    </source>
</evidence>
<keyword evidence="5" id="KW-0028">Amino-acid biosynthesis</keyword>
<dbReference type="NCBIfam" id="TIGR01892">
    <property type="entry name" value="AcOrn-deacetyl"/>
    <property type="match status" value="1"/>
</dbReference>
<dbReference type="InterPro" id="IPR050072">
    <property type="entry name" value="Peptidase_M20A"/>
</dbReference>
<dbReference type="SUPFAM" id="SSF55031">
    <property type="entry name" value="Bacterial exopeptidase dimerisation domain"/>
    <property type="match status" value="1"/>
</dbReference>
<keyword evidence="9" id="KW-0170">Cobalt</keyword>
<keyword evidence="8" id="KW-0862">Zinc</keyword>
<reference evidence="12" key="1">
    <citation type="journal article" date="2019" name="Int. J. Syst. Evol. Microbiol.">
        <title>The Global Catalogue of Microorganisms (GCM) 10K type strain sequencing project: providing services to taxonomists for standard genome sequencing and annotation.</title>
        <authorList>
            <consortium name="The Broad Institute Genomics Platform"/>
            <consortium name="The Broad Institute Genome Sequencing Center for Infectious Disease"/>
            <person name="Wu L."/>
            <person name="Ma J."/>
        </authorList>
    </citation>
    <scope>NUCLEOTIDE SEQUENCE [LARGE SCALE GENOMIC DNA]</scope>
    <source>
        <strain evidence="12">CGMCC 1.16326</strain>
    </source>
</reference>
<evidence type="ECO:0000256" key="5">
    <source>
        <dbReference type="ARBA" id="ARBA00022605"/>
    </source>
</evidence>
<dbReference type="PANTHER" id="PTHR43808:SF31">
    <property type="entry name" value="N-ACETYL-L-CITRULLINE DEACETYLASE"/>
    <property type="match status" value="1"/>
</dbReference>
<dbReference type="Pfam" id="PF01546">
    <property type="entry name" value="Peptidase_M20"/>
    <property type="match status" value="1"/>
</dbReference>
<evidence type="ECO:0000256" key="4">
    <source>
        <dbReference type="ARBA" id="ARBA00022571"/>
    </source>
</evidence>
<dbReference type="CDD" id="cd03894">
    <property type="entry name" value="M20_ArgE"/>
    <property type="match status" value="1"/>
</dbReference>
<dbReference type="EMBL" id="JBHSLV010000021">
    <property type="protein sequence ID" value="MFC5393821.1"/>
    <property type="molecule type" value="Genomic_DNA"/>
</dbReference>
<evidence type="ECO:0000256" key="1">
    <source>
        <dbReference type="ARBA" id="ARBA00001947"/>
    </source>
</evidence>
<dbReference type="InterPro" id="IPR002933">
    <property type="entry name" value="Peptidase_M20"/>
</dbReference>